<gene>
    <name evidence="3" type="ORF">VF00_C0002G0202</name>
</gene>
<comment type="caution">
    <text evidence="3">The sequence shown here is derived from an EMBL/GenBank/DDBJ whole genome shotgun (WGS) entry which is preliminary data.</text>
</comment>
<accession>A0A0G1ZG48</accession>
<protein>
    <recommendedName>
        <fullName evidence="5">Cell division protein FtsL</fullName>
    </recommendedName>
</protein>
<evidence type="ECO:0000313" key="4">
    <source>
        <dbReference type="Proteomes" id="UP000034913"/>
    </source>
</evidence>
<evidence type="ECO:0008006" key="5">
    <source>
        <dbReference type="Google" id="ProtNLM"/>
    </source>
</evidence>
<evidence type="ECO:0000256" key="2">
    <source>
        <dbReference type="SAM" id="Phobius"/>
    </source>
</evidence>
<dbReference type="EMBL" id="LCRB01000002">
    <property type="protein sequence ID" value="KKW26877.1"/>
    <property type="molecule type" value="Genomic_DNA"/>
</dbReference>
<organism evidence="3 4">
    <name type="scientific">candidate division Kazan bacterium GW2011_GWB1_52_7</name>
    <dbReference type="NCBI Taxonomy" id="1620414"/>
    <lineage>
        <taxon>Bacteria</taxon>
        <taxon>Bacteria division Kazan-3B-28</taxon>
    </lineage>
</organism>
<feature type="coiled-coil region" evidence="1">
    <location>
        <begin position="49"/>
        <end position="76"/>
    </location>
</feature>
<keyword evidence="2" id="KW-0812">Transmembrane</keyword>
<reference evidence="3 4" key="1">
    <citation type="journal article" date="2015" name="Nature">
        <title>rRNA introns, odd ribosomes, and small enigmatic genomes across a large radiation of phyla.</title>
        <authorList>
            <person name="Brown C.T."/>
            <person name="Hug L.A."/>
            <person name="Thomas B.C."/>
            <person name="Sharon I."/>
            <person name="Castelle C.J."/>
            <person name="Singh A."/>
            <person name="Wilkins M.J."/>
            <person name="Williams K.H."/>
            <person name="Banfield J.F."/>
        </authorList>
    </citation>
    <scope>NUCLEOTIDE SEQUENCE [LARGE SCALE GENOMIC DNA]</scope>
</reference>
<name>A0A0G1ZG48_UNCK3</name>
<evidence type="ECO:0000313" key="3">
    <source>
        <dbReference type="EMBL" id="KKW26877.1"/>
    </source>
</evidence>
<dbReference type="Proteomes" id="UP000034913">
    <property type="component" value="Unassembled WGS sequence"/>
</dbReference>
<keyword evidence="2" id="KW-1133">Transmembrane helix</keyword>
<proteinExistence type="predicted"/>
<dbReference type="AlphaFoldDB" id="A0A0G1ZG48"/>
<evidence type="ECO:0000256" key="1">
    <source>
        <dbReference type="SAM" id="Coils"/>
    </source>
</evidence>
<keyword evidence="2" id="KW-0472">Membrane</keyword>
<keyword evidence="1" id="KW-0175">Coiled coil</keyword>
<sequence length="127" mass="14240">MRRGFKLNLRNKIKMGPMSLTYLAVIAFFAIGFVYVLTVNVVSNKGTTLRLLELENKGLVSENDRLEVEAARLKSLRVIEDNASGEVHVGDLEAPKEENLQPVAIVPKLVPTRTQQYLPSYSQLAQR</sequence>
<feature type="transmembrane region" description="Helical" evidence="2">
    <location>
        <begin position="20"/>
        <end position="42"/>
    </location>
</feature>